<proteinExistence type="predicted"/>
<keyword evidence="3" id="KW-1185">Reference proteome</keyword>
<evidence type="ECO:0008006" key="4">
    <source>
        <dbReference type="Google" id="ProtNLM"/>
    </source>
</evidence>
<comment type="caution">
    <text evidence="2">The sequence shown here is derived from an EMBL/GenBank/DDBJ whole genome shotgun (WGS) entry which is preliminary data.</text>
</comment>
<feature type="compositionally biased region" description="Low complexity" evidence="1">
    <location>
        <begin position="86"/>
        <end position="95"/>
    </location>
</feature>
<organism evidence="2 3">
    <name type="scientific">Henosepilachna vigintioctopunctata</name>
    <dbReference type="NCBI Taxonomy" id="420089"/>
    <lineage>
        <taxon>Eukaryota</taxon>
        <taxon>Metazoa</taxon>
        <taxon>Ecdysozoa</taxon>
        <taxon>Arthropoda</taxon>
        <taxon>Hexapoda</taxon>
        <taxon>Insecta</taxon>
        <taxon>Pterygota</taxon>
        <taxon>Neoptera</taxon>
        <taxon>Endopterygota</taxon>
        <taxon>Coleoptera</taxon>
        <taxon>Polyphaga</taxon>
        <taxon>Cucujiformia</taxon>
        <taxon>Coccinelloidea</taxon>
        <taxon>Coccinellidae</taxon>
        <taxon>Epilachninae</taxon>
        <taxon>Epilachnini</taxon>
        <taxon>Henosepilachna</taxon>
    </lineage>
</organism>
<feature type="region of interest" description="Disordered" evidence="1">
    <location>
        <begin position="77"/>
        <end position="109"/>
    </location>
</feature>
<protein>
    <recommendedName>
        <fullName evidence="4">HTH psq-type domain-containing protein</fullName>
    </recommendedName>
</protein>
<accession>A0AAW1UBQ7</accession>
<evidence type="ECO:0000313" key="2">
    <source>
        <dbReference type="EMBL" id="KAK9878355.1"/>
    </source>
</evidence>
<dbReference type="EMBL" id="JARQZJ010000047">
    <property type="protein sequence ID" value="KAK9878355.1"/>
    <property type="molecule type" value="Genomic_DNA"/>
</dbReference>
<sequence length="109" mass="12390">MNEVNNKKSINRAATSYGIPVATWRTYKKTIKVIAIASSATGSSKHSNTNSSLHYCIEKLYRIYRPEVKEEIKEELKPPKVKQMEETTPSPFTSTEENHFVEVESKIGN</sequence>
<reference evidence="2 3" key="1">
    <citation type="submission" date="2023-03" db="EMBL/GenBank/DDBJ databases">
        <title>Genome insight into feeding habits of ladybird beetles.</title>
        <authorList>
            <person name="Li H.-S."/>
            <person name="Huang Y.-H."/>
            <person name="Pang H."/>
        </authorList>
    </citation>
    <scope>NUCLEOTIDE SEQUENCE [LARGE SCALE GENOMIC DNA]</scope>
    <source>
        <strain evidence="2">SYSU_2023b</strain>
        <tissue evidence="2">Whole body</tissue>
    </source>
</reference>
<name>A0AAW1UBQ7_9CUCU</name>
<gene>
    <name evidence="2" type="ORF">WA026_021664</name>
</gene>
<dbReference type="Proteomes" id="UP001431783">
    <property type="component" value="Unassembled WGS sequence"/>
</dbReference>
<evidence type="ECO:0000313" key="3">
    <source>
        <dbReference type="Proteomes" id="UP001431783"/>
    </source>
</evidence>
<evidence type="ECO:0000256" key="1">
    <source>
        <dbReference type="SAM" id="MobiDB-lite"/>
    </source>
</evidence>
<dbReference type="AlphaFoldDB" id="A0AAW1UBQ7"/>
<feature type="compositionally biased region" description="Basic and acidic residues" evidence="1">
    <location>
        <begin position="96"/>
        <end position="109"/>
    </location>
</feature>